<accession>A0A931AF77</accession>
<protein>
    <submittedName>
        <fullName evidence="1">Phage portal protein</fullName>
    </submittedName>
</protein>
<dbReference type="Pfam" id="PF04860">
    <property type="entry name" value="Phage_portal"/>
    <property type="match status" value="1"/>
</dbReference>
<reference evidence="1" key="1">
    <citation type="submission" date="2020-11" db="EMBL/GenBank/DDBJ databases">
        <title>Whole-genome analyses of Nonomuraea sp. K274.</title>
        <authorList>
            <person name="Veyisoglu A."/>
        </authorList>
    </citation>
    <scope>NUCLEOTIDE SEQUENCE</scope>
    <source>
        <strain evidence="1">K274</strain>
    </source>
</reference>
<sequence length="380" mass="41684">MLGTTFTRAKNIEITDTISGASELFVIHDHLAPDFATGAFRGGMSLPGAWRAANLIADLIGGIPWHAYRERGGEPVRKLDPTPPLLEQPAPPETRINTFSSWALDLLWNGNAVGLIADRNSDGYPTAVNPVPSDMVQIRRVTEGMDSILPIGEIEYSFGTLKNLGPHDVIHIKGPHAPGELRGMGVLETHLDTLGLGKEQNRQARSLTKHGVPTGLLKSMNPDLTKPEAETLKAGWLASQRDRTVAVLNASTEFVPLSWNPEELQLVEARKFTLHELALIFGIPLSFLGVEQSSRTYTNVEQEAVNILKFSLNGHLVRFEQALSLHFPNGTWVKGNVDGLLRSDSHTRYETHKIGLDAGFLTINEVRELEDLPPIGDANE</sequence>
<dbReference type="InterPro" id="IPR006944">
    <property type="entry name" value="Phage/GTA_portal"/>
</dbReference>
<proteinExistence type="predicted"/>
<dbReference type="Proteomes" id="UP000605361">
    <property type="component" value="Unassembled WGS sequence"/>
</dbReference>
<organism evidence="1 2">
    <name type="scientific">Nonomuraea cypriaca</name>
    <dbReference type="NCBI Taxonomy" id="1187855"/>
    <lineage>
        <taxon>Bacteria</taxon>
        <taxon>Bacillati</taxon>
        <taxon>Actinomycetota</taxon>
        <taxon>Actinomycetes</taxon>
        <taxon>Streptosporangiales</taxon>
        <taxon>Streptosporangiaceae</taxon>
        <taxon>Nonomuraea</taxon>
    </lineage>
</organism>
<gene>
    <name evidence="1" type="ORF">ITP53_25975</name>
</gene>
<comment type="caution">
    <text evidence="1">The sequence shown here is derived from an EMBL/GenBank/DDBJ whole genome shotgun (WGS) entry which is preliminary data.</text>
</comment>
<dbReference type="Gene3D" id="1.20.1270.210">
    <property type="match status" value="1"/>
</dbReference>
<dbReference type="NCBIfam" id="TIGR01537">
    <property type="entry name" value="portal_HK97"/>
    <property type="match status" value="1"/>
</dbReference>
<evidence type="ECO:0000313" key="1">
    <source>
        <dbReference type="EMBL" id="MBF8189119.1"/>
    </source>
</evidence>
<name>A0A931AF77_9ACTN</name>
<dbReference type="Gene3D" id="3.40.140.120">
    <property type="match status" value="1"/>
</dbReference>
<dbReference type="AlphaFoldDB" id="A0A931AF77"/>
<dbReference type="InterPro" id="IPR006427">
    <property type="entry name" value="Portal_HK97"/>
</dbReference>
<dbReference type="RefSeq" id="WP_195898060.1">
    <property type="nucleotide sequence ID" value="NZ_JADOGI010000083.1"/>
</dbReference>
<dbReference type="EMBL" id="JADOGI010000083">
    <property type="protein sequence ID" value="MBF8189119.1"/>
    <property type="molecule type" value="Genomic_DNA"/>
</dbReference>
<keyword evidence="2" id="KW-1185">Reference proteome</keyword>
<dbReference type="Gene3D" id="3.30.1120.70">
    <property type="match status" value="1"/>
</dbReference>
<evidence type="ECO:0000313" key="2">
    <source>
        <dbReference type="Proteomes" id="UP000605361"/>
    </source>
</evidence>